<dbReference type="AlphaFoldDB" id="V9D9W8"/>
<accession>V9D9W8</accession>
<sequence>MRVPRLLHRVAVALPSPQPIPELSRRQLSSSRTLLRHGKPADDDIVELAFSRHDPPEKTSMKGPGPIIIMHGLFGSQRNNRTMSKALAKDLSRPVYNLDLRNHGASPHSPTHTYAAMARDVEHFLARHQIRDPTLIGHSMGAKVAMTLALRQPTHYSALVPVDNAPVDAALAGDFAKYVQAMREIEEHRPPLKSQKDADRVLAKYEPDLAIRQFLLTNLVKTNDTHTSTAAHEHHRSHGGTSSPGSHETQPHPQPKPQLKFRIPVATLAKNLANMADFPFKDPQANQYKGPTLVVRGTKSHYVADETLPVIGAFFPRFELLDVDCGHWVMSERFDEFRRGVAEFMTRVVDEQ</sequence>
<dbReference type="Pfam" id="PF00561">
    <property type="entry name" value="Abhydrolase_1"/>
    <property type="match status" value="1"/>
</dbReference>
<name>V9D9W8_9EURO</name>
<dbReference type="InterPro" id="IPR000073">
    <property type="entry name" value="AB_hydrolase_1"/>
</dbReference>
<evidence type="ECO:0000256" key="2">
    <source>
        <dbReference type="ARBA" id="ARBA00022801"/>
    </source>
</evidence>
<protein>
    <recommendedName>
        <fullName evidence="4">AB hydrolase-1 domain-containing protein</fullName>
    </recommendedName>
</protein>
<dbReference type="SUPFAM" id="SSF53474">
    <property type="entry name" value="alpha/beta-Hydrolases"/>
    <property type="match status" value="1"/>
</dbReference>
<dbReference type="PANTHER" id="PTHR46118:SF4">
    <property type="entry name" value="PROTEIN ABHD11"/>
    <property type="match status" value="1"/>
</dbReference>
<evidence type="ECO:0000259" key="4">
    <source>
        <dbReference type="Pfam" id="PF00561"/>
    </source>
</evidence>
<gene>
    <name evidence="5" type="ORF">G647_04889</name>
</gene>
<dbReference type="OrthoDB" id="8119704at2759"/>
<evidence type="ECO:0000313" key="5">
    <source>
        <dbReference type="EMBL" id="ETI23093.1"/>
    </source>
</evidence>
<comment type="similarity">
    <text evidence="1">Belongs to the AB hydrolase superfamily.</text>
</comment>
<proteinExistence type="inferred from homology"/>
<dbReference type="GO" id="GO:0005739">
    <property type="term" value="C:mitochondrion"/>
    <property type="evidence" value="ECO:0007669"/>
    <property type="project" value="TreeGrafter"/>
</dbReference>
<evidence type="ECO:0000256" key="1">
    <source>
        <dbReference type="ARBA" id="ARBA00008645"/>
    </source>
</evidence>
<feature type="compositionally biased region" description="Polar residues" evidence="3">
    <location>
        <begin position="239"/>
        <end position="248"/>
    </location>
</feature>
<organism evidence="5 6">
    <name type="scientific">Cladophialophora carrionii CBS 160.54</name>
    <dbReference type="NCBI Taxonomy" id="1279043"/>
    <lineage>
        <taxon>Eukaryota</taxon>
        <taxon>Fungi</taxon>
        <taxon>Dikarya</taxon>
        <taxon>Ascomycota</taxon>
        <taxon>Pezizomycotina</taxon>
        <taxon>Eurotiomycetes</taxon>
        <taxon>Chaetothyriomycetidae</taxon>
        <taxon>Chaetothyriales</taxon>
        <taxon>Herpotrichiellaceae</taxon>
        <taxon>Cladophialophora</taxon>
    </lineage>
</organism>
<feature type="domain" description="AB hydrolase-1" evidence="4">
    <location>
        <begin position="66"/>
        <end position="332"/>
    </location>
</feature>
<dbReference type="EMBL" id="KB822705">
    <property type="protein sequence ID" value="ETI23093.1"/>
    <property type="molecule type" value="Genomic_DNA"/>
</dbReference>
<dbReference type="VEuPathDB" id="FungiDB:G647_04889"/>
<dbReference type="PANTHER" id="PTHR46118">
    <property type="entry name" value="PROTEIN ABHD11"/>
    <property type="match status" value="1"/>
</dbReference>
<feature type="region of interest" description="Disordered" evidence="3">
    <location>
        <begin position="226"/>
        <end position="258"/>
    </location>
</feature>
<dbReference type="InterPro" id="IPR029058">
    <property type="entry name" value="AB_hydrolase_fold"/>
</dbReference>
<dbReference type="Gene3D" id="3.40.50.1820">
    <property type="entry name" value="alpha/beta hydrolase"/>
    <property type="match status" value="1"/>
</dbReference>
<dbReference type="Proteomes" id="UP000030678">
    <property type="component" value="Unassembled WGS sequence"/>
</dbReference>
<evidence type="ECO:0000313" key="6">
    <source>
        <dbReference type="Proteomes" id="UP000030678"/>
    </source>
</evidence>
<dbReference type="GeneID" id="19983382"/>
<dbReference type="RefSeq" id="XP_008727448.1">
    <property type="nucleotide sequence ID" value="XM_008729226.1"/>
</dbReference>
<dbReference type="HOGENOM" id="CLU_020336_53_0_1"/>
<reference evidence="5 6" key="1">
    <citation type="submission" date="2013-03" db="EMBL/GenBank/DDBJ databases">
        <title>The Genome Sequence of Cladophialophora carrionii CBS 160.54.</title>
        <authorList>
            <consortium name="The Broad Institute Genomics Platform"/>
            <person name="Cuomo C."/>
            <person name="de Hoog S."/>
            <person name="Gorbushina A."/>
            <person name="Walker B."/>
            <person name="Young S.K."/>
            <person name="Zeng Q."/>
            <person name="Gargeya S."/>
            <person name="Fitzgerald M."/>
            <person name="Haas B."/>
            <person name="Abouelleil A."/>
            <person name="Allen A.W."/>
            <person name="Alvarado L."/>
            <person name="Arachchi H.M."/>
            <person name="Berlin A.M."/>
            <person name="Chapman S.B."/>
            <person name="Gainer-Dewar J."/>
            <person name="Goldberg J."/>
            <person name="Griggs A."/>
            <person name="Gujja S."/>
            <person name="Hansen M."/>
            <person name="Howarth C."/>
            <person name="Imamovic A."/>
            <person name="Ireland A."/>
            <person name="Larimer J."/>
            <person name="McCowan C."/>
            <person name="Murphy C."/>
            <person name="Pearson M."/>
            <person name="Poon T.W."/>
            <person name="Priest M."/>
            <person name="Roberts A."/>
            <person name="Saif S."/>
            <person name="Shea T."/>
            <person name="Sisk P."/>
            <person name="Sykes S."/>
            <person name="Wortman J."/>
            <person name="Nusbaum C."/>
            <person name="Birren B."/>
        </authorList>
    </citation>
    <scope>NUCLEOTIDE SEQUENCE [LARGE SCALE GENOMIC DNA]</scope>
    <source>
        <strain evidence="5 6">CBS 160.54</strain>
    </source>
</reference>
<dbReference type="GO" id="GO:0052689">
    <property type="term" value="F:carboxylic ester hydrolase activity"/>
    <property type="evidence" value="ECO:0007669"/>
    <property type="project" value="TreeGrafter"/>
</dbReference>
<keyword evidence="2" id="KW-0378">Hydrolase</keyword>
<evidence type="ECO:0000256" key="3">
    <source>
        <dbReference type="SAM" id="MobiDB-lite"/>
    </source>
</evidence>